<evidence type="ECO:0000313" key="5">
    <source>
        <dbReference type="EMBL" id="NDW16395.1"/>
    </source>
</evidence>
<evidence type="ECO:0000256" key="3">
    <source>
        <dbReference type="SAM" id="MobiDB-lite"/>
    </source>
</evidence>
<evidence type="ECO:0000256" key="1">
    <source>
        <dbReference type="ARBA" id="ARBA00022801"/>
    </source>
</evidence>
<name>A0A6N9TJW6_9ALTE</name>
<feature type="compositionally biased region" description="Basic residues" evidence="3">
    <location>
        <begin position="52"/>
        <end position="64"/>
    </location>
</feature>
<feature type="active site" description="Proton donor" evidence="2">
    <location>
        <position position="87"/>
    </location>
</feature>
<dbReference type="SUPFAM" id="SSF55144">
    <property type="entry name" value="LigT-like"/>
    <property type="match status" value="1"/>
</dbReference>
<feature type="active site" description="Proton acceptor" evidence="2">
    <location>
        <position position="169"/>
    </location>
</feature>
<comment type="function">
    <text evidence="2">Hydrolyzes RNA 2',3'-cyclic phosphodiester to an RNA 2'-phosphomonoester.</text>
</comment>
<protein>
    <recommendedName>
        <fullName evidence="2">RNA 2',3'-cyclic phosphodiesterase</fullName>
        <shortName evidence="2">RNA 2',3'-CPDase</shortName>
        <ecNumber evidence="2">3.1.4.58</ecNumber>
    </recommendedName>
</protein>
<dbReference type="AlphaFoldDB" id="A0A6N9TJW6"/>
<dbReference type="InterPro" id="IPR014051">
    <property type="entry name" value="Phosphoesterase_HXTX"/>
</dbReference>
<feature type="short sequence motif" description="HXTX 1" evidence="2">
    <location>
        <begin position="87"/>
        <end position="90"/>
    </location>
</feature>
<dbReference type="EMBL" id="JAAAWO010000009">
    <property type="protein sequence ID" value="NDW16395.1"/>
    <property type="molecule type" value="Genomic_DNA"/>
</dbReference>
<organism evidence="5 6">
    <name type="scientific">Alteromonas genovensis</name>
    <dbReference type="NCBI Taxonomy" id="471225"/>
    <lineage>
        <taxon>Bacteria</taxon>
        <taxon>Pseudomonadati</taxon>
        <taxon>Pseudomonadota</taxon>
        <taxon>Gammaproteobacteria</taxon>
        <taxon>Alteromonadales</taxon>
        <taxon>Alteromonadaceae</taxon>
        <taxon>Alteromonas/Salinimonas group</taxon>
        <taxon>Alteromonas</taxon>
    </lineage>
</organism>
<dbReference type="GO" id="GO:0008664">
    <property type="term" value="F:RNA 2',3'-cyclic 3'-phosphodiesterase activity"/>
    <property type="evidence" value="ECO:0007669"/>
    <property type="project" value="UniProtKB-EC"/>
</dbReference>
<dbReference type="EC" id="3.1.4.58" evidence="2"/>
<feature type="compositionally biased region" description="Polar residues" evidence="3">
    <location>
        <begin position="65"/>
        <end position="74"/>
    </location>
</feature>
<dbReference type="InterPro" id="IPR004175">
    <property type="entry name" value="RNA_CPDase"/>
</dbReference>
<comment type="caution">
    <text evidence="5">The sequence shown here is derived from an EMBL/GenBank/DDBJ whole genome shotgun (WGS) entry which is preliminary data.</text>
</comment>
<dbReference type="Proteomes" id="UP000471381">
    <property type="component" value="Unassembled WGS sequence"/>
</dbReference>
<evidence type="ECO:0000259" key="4">
    <source>
        <dbReference type="Pfam" id="PF02834"/>
    </source>
</evidence>
<keyword evidence="6" id="KW-1185">Reference proteome</keyword>
<dbReference type="PANTHER" id="PTHR35561">
    <property type="entry name" value="RNA 2',3'-CYCLIC PHOSPHODIESTERASE"/>
    <property type="match status" value="1"/>
</dbReference>
<feature type="region of interest" description="Disordered" evidence="3">
    <location>
        <begin position="32"/>
        <end position="75"/>
    </location>
</feature>
<dbReference type="GO" id="GO:0004113">
    <property type="term" value="F:2',3'-cyclic-nucleotide 3'-phosphodiesterase activity"/>
    <property type="evidence" value="ECO:0007669"/>
    <property type="project" value="InterPro"/>
</dbReference>
<dbReference type="HAMAP" id="MF_01940">
    <property type="entry name" value="RNA_CPDase"/>
    <property type="match status" value="1"/>
</dbReference>
<keyword evidence="1 2" id="KW-0378">Hydrolase</keyword>
<reference evidence="5 6" key="1">
    <citation type="submission" date="2020-01" db="EMBL/GenBank/DDBJ databases">
        <title>Genomes of bacteria type strains.</title>
        <authorList>
            <person name="Chen J."/>
            <person name="Zhu S."/>
            <person name="Yang J."/>
        </authorList>
    </citation>
    <scope>NUCLEOTIDE SEQUENCE [LARGE SCALE GENOMIC DNA]</scope>
    <source>
        <strain evidence="5 6">LMG 24078</strain>
    </source>
</reference>
<comment type="catalytic activity">
    <reaction evidence="2">
        <text>a 3'-end 2',3'-cyclophospho-ribonucleotide-RNA + H2O = a 3'-end 2'-phospho-ribonucleotide-RNA + H(+)</text>
        <dbReference type="Rhea" id="RHEA:11828"/>
        <dbReference type="Rhea" id="RHEA-COMP:10464"/>
        <dbReference type="Rhea" id="RHEA-COMP:17353"/>
        <dbReference type="ChEBI" id="CHEBI:15377"/>
        <dbReference type="ChEBI" id="CHEBI:15378"/>
        <dbReference type="ChEBI" id="CHEBI:83064"/>
        <dbReference type="ChEBI" id="CHEBI:173113"/>
        <dbReference type="EC" id="3.1.4.58"/>
    </reaction>
</comment>
<dbReference type="NCBIfam" id="TIGR02258">
    <property type="entry name" value="2_5_ligase"/>
    <property type="match status" value="1"/>
</dbReference>
<evidence type="ECO:0000256" key="2">
    <source>
        <dbReference type="HAMAP-Rule" id="MF_01940"/>
    </source>
</evidence>
<comment type="similarity">
    <text evidence="2">Belongs to the 2H phosphoesterase superfamily. ThpR family.</text>
</comment>
<gene>
    <name evidence="5" type="primary">thpR</name>
    <name evidence="5" type="ORF">GTQ48_12800</name>
</gene>
<accession>A0A6N9TJW6</accession>
<dbReference type="InterPro" id="IPR009097">
    <property type="entry name" value="Cyclic_Pdiesterase"/>
</dbReference>
<sequence>MRCFIGLDLSASEKLALDSWRQQAMPEVLPRHMTKSMVRSNDAGSDTDIRNKNKGKTRSKKTKNARNNSINNNEPGVPYAVPAANYHMTLCFLGDIDHRQHEALMAELDALTAEPLTLTLDETGIWNGPKILFSAPSSPPNELMNLAKLTRKSARNAGIEVEGKEYKPHITMVRKATSTLPLPLFAPSIDVQASAFHLFESVSTPQGVAYPIRDSWSLEHNISIREKLRRGITD</sequence>
<dbReference type="PANTHER" id="PTHR35561:SF1">
    <property type="entry name" value="RNA 2',3'-CYCLIC PHOSPHODIESTERASE"/>
    <property type="match status" value="1"/>
</dbReference>
<feature type="domain" description="Phosphoesterase HXTX" evidence="4">
    <location>
        <begin position="76"/>
        <end position="127"/>
    </location>
</feature>
<feature type="short sequence motif" description="HXTX 2" evidence="2">
    <location>
        <begin position="169"/>
        <end position="172"/>
    </location>
</feature>
<dbReference type="Pfam" id="PF02834">
    <property type="entry name" value="LigT_PEase"/>
    <property type="match status" value="1"/>
</dbReference>
<evidence type="ECO:0000313" key="6">
    <source>
        <dbReference type="Proteomes" id="UP000471381"/>
    </source>
</evidence>
<proteinExistence type="inferred from homology"/>
<dbReference type="Gene3D" id="3.90.1140.10">
    <property type="entry name" value="Cyclic phosphodiesterase"/>
    <property type="match status" value="1"/>
</dbReference>
<dbReference type="RefSeq" id="WP_163107029.1">
    <property type="nucleotide sequence ID" value="NZ_JAAAWO010000009.1"/>
</dbReference>